<evidence type="ECO:0000313" key="3">
    <source>
        <dbReference type="Proteomes" id="UP001372338"/>
    </source>
</evidence>
<proteinExistence type="predicted"/>
<dbReference type="Gene3D" id="2.40.50.140">
    <property type="entry name" value="Nucleic acid-binding proteins"/>
    <property type="match status" value="1"/>
</dbReference>
<feature type="region of interest" description="Disordered" evidence="1">
    <location>
        <begin position="16"/>
        <end position="53"/>
    </location>
</feature>
<dbReference type="SUPFAM" id="SSF50249">
    <property type="entry name" value="Nucleic acid-binding proteins"/>
    <property type="match status" value="1"/>
</dbReference>
<reference evidence="2 3" key="1">
    <citation type="submission" date="2024-01" db="EMBL/GenBank/DDBJ databases">
        <title>The genomes of 5 underutilized Papilionoideae crops provide insights into root nodulation and disease resistanc.</title>
        <authorList>
            <person name="Yuan L."/>
        </authorList>
    </citation>
    <scope>NUCLEOTIDE SEQUENCE [LARGE SCALE GENOMIC DNA]</scope>
    <source>
        <strain evidence="2">ZHUSHIDOU_FW_LH</strain>
        <tissue evidence="2">Leaf</tissue>
    </source>
</reference>
<keyword evidence="3" id="KW-1185">Reference proteome</keyword>
<dbReference type="EMBL" id="JAYWIO010000007">
    <property type="protein sequence ID" value="KAK7251500.1"/>
    <property type="molecule type" value="Genomic_DNA"/>
</dbReference>
<dbReference type="InterPro" id="IPR012340">
    <property type="entry name" value="NA-bd_OB-fold"/>
</dbReference>
<gene>
    <name evidence="2" type="ORF">RIF29_34764</name>
</gene>
<protein>
    <submittedName>
        <fullName evidence="2">Uncharacterized protein</fullName>
    </submittedName>
</protein>
<sequence>MTLSIHSKQAASHPFIIKCDGDDMDEGDSEELSENEEHVADEEAEFTDLDEADDEVFEDLDDEDDDMYKIQLMVSDEEDEACFIIFDHLAFKTFNKTASDMLKELEQIGDIYGFPPVFYTLCDKEFAFLIDINEQFNVLKKKNSYSILQMTDDDKIIDAFHANKCITQDMVSTCSETRDANFNTPESGSYKKKIKRNDGDNELDNLGISEIQTPQFSSSKITHQFKKNKQNEN</sequence>
<accession>A0AAN9E980</accession>
<dbReference type="Proteomes" id="UP001372338">
    <property type="component" value="Unassembled WGS sequence"/>
</dbReference>
<name>A0AAN9E980_CROPI</name>
<feature type="compositionally biased region" description="Acidic residues" evidence="1">
    <location>
        <begin position="22"/>
        <end position="53"/>
    </location>
</feature>
<evidence type="ECO:0000313" key="2">
    <source>
        <dbReference type="EMBL" id="KAK7251500.1"/>
    </source>
</evidence>
<evidence type="ECO:0000256" key="1">
    <source>
        <dbReference type="SAM" id="MobiDB-lite"/>
    </source>
</evidence>
<organism evidence="2 3">
    <name type="scientific">Crotalaria pallida</name>
    <name type="common">Smooth rattlebox</name>
    <name type="synonym">Crotalaria striata</name>
    <dbReference type="NCBI Taxonomy" id="3830"/>
    <lineage>
        <taxon>Eukaryota</taxon>
        <taxon>Viridiplantae</taxon>
        <taxon>Streptophyta</taxon>
        <taxon>Embryophyta</taxon>
        <taxon>Tracheophyta</taxon>
        <taxon>Spermatophyta</taxon>
        <taxon>Magnoliopsida</taxon>
        <taxon>eudicotyledons</taxon>
        <taxon>Gunneridae</taxon>
        <taxon>Pentapetalae</taxon>
        <taxon>rosids</taxon>
        <taxon>fabids</taxon>
        <taxon>Fabales</taxon>
        <taxon>Fabaceae</taxon>
        <taxon>Papilionoideae</taxon>
        <taxon>50 kb inversion clade</taxon>
        <taxon>genistoids sensu lato</taxon>
        <taxon>core genistoids</taxon>
        <taxon>Crotalarieae</taxon>
        <taxon>Crotalaria</taxon>
    </lineage>
</organism>
<comment type="caution">
    <text evidence="2">The sequence shown here is derived from an EMBL/GenBank/DDBJ whole genome shotgun (WGS) entry which is preliminary data.</text>
</comment>
<dbReference type="AlphaFoldDB" id="A0AAN9E980"/>